<protein>
    <recommendedName>
        <fullName evidence="1">Alpha-amylase/branching enzyme C-terminal all beta domain-containing protein</fullName>
    </recommendedName>
</protein>
<proteinExistence type="predicted"/>
<dbReference type="Proteomes" id="UP001558613">
    <property type="component" value="Unassembled WGS sequence"/>
</dbReference>
<dbReference type="SUPFAM" id="SSF51011">
    <property type="entry name" value="Glycosyl hydrolase domain"/>
    <property type="match status" value="1"/>
</dbReference>
<feature type="domain" description="Alpha-amylase/branching enzyme C-terminal all beta" evidence="1">
    <location>
        <begin position="23"/>
        <end position="74"/>
    </location>
</feature>
<accession>A0ABR3MPW3</accession>
<reference evidence="2 3" key="1">
    <citation type="submission" date="2023-09" db="EMBL/GenBank/DDBJ databases">
        <authorList>
            <person name="Wang M."/>
        </authorList>
    </citation>
    <scope>NUCLEOTIDE SEQUENCE [LARGE SCALE GENOMIC DNA]</scope>
    <source>
        <strain evidence="2">GT-2023</strain>
        <tissue evidence="2">Liver</tissue>
    </source>
</reference>
<dbReference type="EMBL" id="JAYMGO010000010">
    <property type="protein sequence ID" value="KAL1266660.1"/>
    <property type="molecule type" value="Genomic_DNA"/>
</dbReference>
<keyword evidence="3" id="KW-1185">Reference proteome</keyword>
<evidence type="ECO:0000313" key="3">
    <source>
        <dbReference type="Proteomes" id="UP001558613"/>
    </source>
</evidence>
<comment type="caution">
    <text evidence="2">The sequence shown here is derived from an EMBL/GenBank/DDBJ whole genome shotgun (WGS) entry which is preliminary data.</text>
</comment>
<name>A0ABR3MPW3_9TELE</name>
<dbReference type="Gene3D" id="2.60.40.1180">
    <property type="entry name" value="Golgi alpha-mannosidase II"/>
    <property type="match status" value="1"/>
</dbReference>
<dbReference type="InterPro" id="IPR013780">
    <property type="entry name" value="Glyco_hydro_b"/>
</dbReference>
<organism evidence="2 3">
    <name type="scientific">Cirrhinus molitorella</name>
    <name type="common">mud carp</name>
    <dbReference type="NCBI Taxonomy" id="172907"/>
    <lineage>
        <taxon>Eukaryota</taxon>
        <taxon>Metazoa</taxon>
        <taxon>Chordata</taxon>
        <taxon>Craniata</taxon>
        <taxon>Vertebrata</taxon>
        <taxon>Euteleostomi</taxon>
        <taxon>Actinopterygii</taxon>
        <taxon>Neopterygii</taxon>
        <taxon>Teleostei</taxon>
        <taxon>Ostariophysi</taxon>
        <taxon>Cypriniformes</taxon>
        <taxon>Cyprinidae</taxon>
        <taxon>Labeoninae</taxon>
        <taxon>Labeonini</taxon>
        <taxon>Cirrhinus</taxon>
    </lineage>
</organism>
<evidence type="ECO:0000313" key="2">
    <source>
        <dbReference type="EMBL" id="KAL1266660.1"/>
    </source>
</evidence>
<sequence length="82" mass="9436">MITFASGGRRGLPEGLHREARVRYRIKLNSDELQYGGHGRLVQDTEFFTEPVPFNGRAQSFLIYIPCRTALILANEDIDFRH</sequence>
<evidence type="ECO:0000259" key="1">
    <source>
        <dbReference type="Pfam" id="PF02806"/>
    </source>
</evidence>
<gene>
    <name evidence="2" type="ORF">QQF64_002335</name>
</gene>
<dbReference type="Pfam" id="PF02806">
    <property type="entry name" value="Alpha-amylase_C"/>
    <property type="match status" value="1"/>
</dbReference>
<dbReference type="InterPro" id="IPR006048">
    <property type="entry name" value="A-amylase/branching_C"/>
</dbReference>